<evidence type="ECO:0000256" key="10">
    <source>
        <dbReference type="ARBA" id="ARBA00022692"/>
    </source>
</evidence>
<evidence type="ECO:0000256" key="5">
    <source>
        <dbReference type="ARBA" id="ARBA00011558"/>
    </source>
</evidence>
<reference evidence="17 18" key="1">
    <citation type="submission" date="2016-03" db="EMBL/GenBank/DDBJ databases">
        <title>Deep-sea bacteria in the southern Pacific.</title>
        <authorList>
            <person name="Tang K."/>
        </authorList>
    </citation>
    <scope>NUCLEOTIDE SEQUENCE [LARGE SCALE GENOMIC DNA]</scope>
    <source>
        <strain evidence="17 18">JLT2016</strain>
    </source>
</reference>
<feature type="transmembrane region" description="Helical" evidence="16">
    <location>
        <begin position="100"/>
        <end position="122"/>
    </location>
</feature>
<dbReference type="InterPro" id="IPR014312">
    <property type="entry name" value="Succ_DH_anchor"/>
</dbReference>
<dbReference type="EMBL" id="CP014796">
    <property type="protein sequence ID" value="APX21925.1"/>
    <property type="molecule type" value="Genomic_DNA"/>
</dbReference>
<accession>A0A1U7D1G7</accession>
<evidence type="ECO:0000313" key="17">
    <source>
        <dbReference type="EMBL" id="APX21925.1"/>
    </source>
</evidence>
<dbReference type="InterPro" id="IPR034804">
    <property type="entry name" value="SQR/QFR_C/D"/>
</dbReference>
<dbReference type="Proteomes" id="UP000186559">
    <property type="component" value="Chromosome"/>
</dbReference>
<dbReference type="OrthoDB" id="9809280at2"/>
<comment type="function">
    <text evidence="2">Membrane-anchoring subunit of succinate dehydrogenase (SDH).</text>
</comment>
<dbReference type="AlphaFoldDB" id="A0A1U7D1G7"/>
<keyword evidence="13 16" id="KW-1133">Transmembrane helix</keyword>
<dbReference type="GO" id="GO:0046872">
    <property type="term" value="F:metal ion binding"/>
    <property type="evidence" value="ECO:0007669"/>
    <property type="project" value="UniProtKB-KW"/>
</dbReference>
<dbReference type="GO" id="GO:0006099">
    <property type="term" value="P:tricarboxylic acid cycle"/>
    <property type="evidence" value="ECO:0007669"/>
    <property type="project" value="UniProtKB-UniPathway"/>
</dbReference>
<keyword evidence="12" id="KW-0249">Electron transport</keyword>
<dbReference type="UniPathway" id="UPA00223"/>
<keyword evidence="10 16" id="KW-0812">Transmembrane</keyword>
<comment type="cofactor">
    <cofactor evidence="1">
        <name>heme</name>
        <dbReference type="ChEBI" id="CHEBI:30413"/>
    </cofactor>
</comment>
<dbReference type="KEGG" id="tpro:Ga0080559_TMP1129"/>
<protein>
    <recommendedName>
        <fullName evidence="6">Succinate dehydrogenase hydrophobic membrane anchor subunit</fullName>
    </recommendedName>
</protein>
<dbReference type="InterPro" id="IPR000701">
    <property type="entry name" value="SuccDH_FuR_B_TM-su"/>
</dbReference>
<dbReference type="SUPFAM" id="SSF81343">
    <property type="entry name" value="Fumarate reductase respiratory complex transmembrane subunits"/>
    <property type="match status" value="1"/>
</dbReference>
<comment type="subunit">
    <text evidence="5">Part of an enzyme complex containing four subunits: a flavoprotein, an iron-sulfur protein, plus two membrane-anchoring proteins, SdhC and SdhD.</text>
</comment>
<evidence type="ECO:0000256" key="7">
    <source>
        <dbReference type="ARBA" id="ARBA00022448"/>
    </source>
</evidence>
<proteinExistence type="predicted"/>
<dbReference type="STRING" id="1229727.Ga0080559_TMP1129"/>
<evidence type="ECO:0000256" key="8">
    <source>
        <dbReference type="ARBA" id="ARBA00022532"/>
    </source>
</evidence>
<keyword evidence="15 16" id="KW-0472">Membrane</keyword>
<dbReference type="GO" id="GO:0016020">
    <property type="term" value="C:membrane"/>
    <property type="evidence" value="ECO:0007669"/>
    <property type="project" value="UniProtKB-SubCell"/>
</dbReference>
<evidence type="ECO:0000256" key="14">
    <source>
        <dbReference type="ARBA" id="ARBA00023004"/>
    </source>
</evidence>
<evidence type="ECO:0000256" key="12">
    <source>
        <dbReference type="ARBA" id="ARBA00022982"/>
    </source>
</evidence>
<feature type="transmembrane region" description="Helical" evidence="16">
    <location>
        <begin position="23"/>
        <end position="43"/>
    </location>
</feature>
<dbReference type="NCBIfam" id="TIGR02968">
    <property type="entry name" value="succ_dehyd_anc"/>
    <property type="match status" value="1"/>
</dbReference>
<dbReference type="RefSeq" id="WP_076622450.1">
    <property type="nucleotide sequence ID" value="NZ_BMEW01000003.1"/>
</dbReference>
<evidence type="ECO:0000256" key="13">
    <source>
        <dbReference type="ARBA" id="ARBA00022989"/>
    </source>
</evidence>
<evidence type="ECO:0000256" key="3">
    <source>
        <dbReference type="ARBA" id="ARBA00004141"/>
    </source>
</evidence>
<name>A0A1U7D1G7_9RHOB</name>
<keyword evidence="7" id="KW-0813">Transport</keyword>
<evidence type="ECO:0000256" key="1">
    <source>
        <dbReference type="ARBA" id="ARBA00001971"/>
    </source>
</evidence>
<organism evidence="17 18">
    <name type="scientific">Salipiger profundus</name>
    <dbReference type="NCBI Taxonomy" id="1229727"/>
    <lineage>
        <taxon>Bacteria</taxon>
        <taxon>Pseudomonadati</taxon>
        <taxon>Pseudomonadota</taxon>
        <taxon>Alphaproteobacteria</taxon>
        <taxon>Rhodobacterales</taxon>
        <taxon>Roseobacteraceae</taxon>
        <taxon>Salipiger</taxon>
    </lineage>
</organism>
<dbReference type="Gene3D" id="1.20.1300.10">
    <property type="entry name" value="Fumarate reductase/succinate dehydrogenase, transmembrane subunit"/>
    <property type="match status" value="1"/>
</dbReference>
<sequence>MQYLTDRKRAVGKGSAHSGAEHHWFMIVSSVALAIMVPIWIFIFGNALGSGYEASLATMSRPFPAILTGLMLVVGMLHFHKGGRVMIEDYTAGTTRKVLIMAYVAFSYVMIACGLFALVKIAL</sequence>
<keyword evidence="9" id="KW-0349">Heme</keyword>
<dbReference type="Pfam" id="PF01127">
    <property type="entry name" value="Sdh_cyt"/>
    <property type="match status" value="1"/>
</dbReference>
<comment type="pathway">
    <text evidence="4">Carbohydrate metabolism; tricarboxylic acid cycle.</text>
</comment>
<keyword evidence="18" id="KW-1185">Reference proteome</keyword>
<keyword evidence="14" id="KW-0408">Iron</keyword>
<evidence type="ECO:0000313" key="18">
    <source>
        <dbReference type="Proteomes" id="UP000186559"/>
    </source>
</evidence>
<evidence type="ECO:0000256" key="15">
    <source>
        <dbReference type="ARBA" id="ARBA00023136"/>
    </source>
</evidence>
<keyword evidence="11" id="KW-0479">Metal-binding</keyword>
<keyword evidence="8" id="KW-0816">Tricarboxylic acid cycle</keyword>
<evidence type="ECO:0000256" key="11">
    <source>
        <dbReference type="ARBA" id="ARBA00022723"/>
    </source>
</evidence>
<evidence type="ECO:0000256" key="16">
    <source>
        <dbReference type="SAM" id="Phobius"/>
    </source>
</evidence>
<evidence type="ECO:0000256" key="9">
    <source>
        <dbReference type="ARBA" id="ARBA00022617"/>
    </source>
</evidence>
<dbReference type="CDD" id="cd03495">
    <property type="entry name" value="SQR_TypeC_SdhD_like"/>
    <property type="match status" value="1"/>
</dbReference>
<evidence type="ECO:0000256" key="6">
    <source>
        <dbReference type="ARBA" id="ARBA00019425"/>
    </source>
</evidence>
<gene>
    <name evidence="17" type="ORF">Ga0080559_TMP1129</name>
</gene>
<dbReference type="GO" id="GO:0020037">
    <property type="term" value="F:heme binding"/>
    <property type="evidence" value="ECO:0007669"/>
    <property type="project" value="InterPro"/>
</dbReference>
<feature type="transmembrane region" description="Helical" evidence="16">
    <location>
        <begin position="63"/>
        <end position="79"/>
    </location>
</feature>
<evidence type="ECO:0000256" key="4">
    <source>
        <dbReference type="ARBA" id="ARBA00005163"/>
    </source>
</evidence>
<evidence type="ECO:0000256" key="2">
    <source>
        <dbReference type="ARBA" id="ARBA00004050"/>
    </source>
</evidence>
<comment type="subcellular location">
    <subcellularLocation>
        <location evidence="3">Membrane</location>
        <topology evidence="3">Multi-pass membrane protein</topology>
    </subcellularLocation>
</comment>